<evidence type="ECO:0000313" key="3">
    <source>
        <dbReference type="EMBL" id="XBX78668.1"/>
    </source>
</evidence>
<dbReference type="AlphaFoldDB" id="A0AAU7VW38"/>
<proteinExistence type="predicted"/>
<gene>
    <name evidence="3" type="ORF">ABS642_00845</name>
</gene>
<accession>A0AAU7VW38</accession>
<dbReference type="EMBL" id="CP158357">
    <property type="protein sequence ID" value="XBX78668.1"/>
    <property type="molecule type" value="Genomic_DNA"/>
</dbReference>
<keyword evidence="2" id="KW-1133">Transmembrane helix</keyword>
<evidence type="ECO:0000256" key="2">
    <source>
        <dbReference type="SAM" id="Phobius"/>
    </source>
</evidence>
<reference evidence="3" key="1">
    <citation type="submission" date="2024-06" db="EMBL/GenBank/DDBJ databases">
        <title>Draft genome sequence of Microbacterium sp. strain A8/3-1, isolated from Oxytropis tragacanthoides Fisch. ex DC. Root nodules in the Altai region of Russia.</title>
        <authorList>
            <person name="Sazanova A."/>
            <person name="Guro P."/>
            <person name="Kuznetsova I."/>
            <person name="Belimov A."/>
            <person name="Safronova V."/>
        </authorList>
    </citation>
    <scope>NUCLEOTIDE SEQUENCE</scope>
    <source>
        <strain evidence="3">A8/3-1</strain>
    </source>
</reference>
<evidence type="ECO:0008006" key="4">
    <source>
        <dbReference type="Google" id="ProtNLM"/>
    </source>
</evidence>
<feature type="transmembrane region" description="Helical" evidence="2">
    <location>
        <begin position="6"/>
        <end position="25"/>
    </location>
</feature>
<feature type="coiled-coil region" evidence="1">
    <location>
        <begin position="27"/>
        <end position="54"/>
    </location>
</feature>
<evidence type="ECO:0000256" key="1">
    <source>
        <dbReference type="SAM" id="Coils"/>
    </source>
</evidence>
<sequence>METWGVWLVALGVIVAGAAAVFAWVQAHAAVETLKDAREARDEAQASAEESARLAGEANAAFIRQAEAQEEANRIKREEMTPKDWSAGEVGESKYRVSNSSGEVLLVSEFDVTPDATANLLTIESSHQDGRYEYGDTFTFYVAQIWGPSPEKLTIRYRRESDPEDDWRVFHISL</sequence>
<protein>
    <recommendedName>
        <fullName evidence="4">Secreted protein</fullName>
    </recommendedName>
</protein>
<keyword evidence="2" id="KW-0812">Transmembrane</keyword>
<organism evidence="3">
    <name type="scientific">Microbacterium sp. A8/3-1</name>
    <dbReference type="NCBI Taxonomy" id="3160749"/>
    <lineage>
        <taxon>Bacteria</taxon>
        <taxon>Bacillati</taxon>
        <taxon>Actinomycetota</taxon>
        <taxon>Actinomycetes</taxon>
        <taxon>Micrococcales</taxon>
        <taxon>Microbacteriaceae</taxon>
        <taxon>Microbacterium</taxon>
    </lineage>
</organism>
<name>A0AAU7VW38_9MICO</name>
<keyword evidence="1" id="KW-0175">Coiled coil</keyword>
<dbReference type="RefSeq" id="WP_350351894.1">
    <property type="nucleotide sequence ID" value="NZ_CP158357.1"/>
</dbReference>
<keyword evidence="2" id="KW-0472">Membrane</keyword>